<proteinExistence type="predicted"/>
<accession>A0AAV7WWS8</accession>
<name>A0AAV7WWS8_PLEWA</name>
<reference evidence="2" key="1">
    <citation type="journal article" date="2022" name="bioRxiv">
        <title>Sequencing and chromosome-scale assembly of the giantPleurodeles waltlgenome.</title>
        <authorList>
            <person name="Brown T."/>
            <person name="Elewa A."/>
            <person name="Iarovenko S."/>
            <person name="Subramanian E."/>
            <person name="Araus A.J."/>
            <person name="Petzold A."/>
            <person name="Susuki M."/>
            <person name="Suzuki K.-i.T."/>
            <person name="Hayashi T."/>
            <person name="Toyoda A."/>
            <person name="Oliveira C."/>
            <person name="Osipova E."/>
            <person name="Leigh N.D."/>
            <person name="Simon A."/>
            <person name="Yun M.H."/>
        </authorList>
    </citation>
    <scope>NUCLEOTIDE SEQUENCE</scope>
    <source>
        <strain evidence="2">20211129_DDA</strain>
        <tissue evidence="2">Liver</tissue>
    </source>
</reference>
<dbReference type="Proteomes" id="UP001066276">
    <property type="component" value="Chromosome 1_1"/>
</dbReference>
<dbReference type="InterPro" id="IPR028002">
    <property type="entry name" value="Myb_DNA-bind_5"/>
</dbReference>
<sequence>GMDTPGQAQEKGERKRKLKFSEQELEVLTEESAKRRLWVDIQSKICAIGVAQRSTEEIKKRWYETDTHMASDSNTSGSFNIVTVR</sequence>
<evidence type="ECO:0000313" key="3">
    <source>
        <dbReference type="Proteomes" id="UP001066276"/>
    </source>
</evidence>
<evidence type="ECO:0000313" key="2">
    <source>
        <dbReference type="EMBL" id="KAJ1217558.1"/>
    </source>
</evidence>
<feature type="non-terminal residue" evidence="2">
    <location>
        <position position="85"/>
    </location>
</feature>
<feature type="domain" description="Myb/SANT-like DNA-binding" evidence="1">
    <location>
        <begin position="30"/>
        <end position="65"/>
    </location>
</feature>
<dbReference type="Pfam" id="PF13873">
    <property type="entry name" value="Myb_DNA-bind_5"/>
    <property type="match status" value="1"/>
</dbReference>
<feature type="non-terminal residue" evidence="2">
    <location>
        <position position="1"/>
    </location>
</feature>
<organism evidence="2 3">
    <name type="scientific">Pleurodeles waltl</name>
    <name type="common">Iberian ribbed newt</name>
    <dbReference type="NCBI Taxonomy" id="8319"/>
    <lineage>
        <taxon>Eukaryota</taxon>
        <taxon>Metazoa</taxon>
        <taxon>Chordata</taxon>
        <taxon>Craniata</taxon>
        <taxon>Vertebrata</taxon>
        <taxon>Euteleostomi</taxon>
        <taxon>Amphibia</taxon>
        <taxon>Batrachia</taxon>
        <taxon>Caudata</taxon>
        <taxon>Salamandroidea</taxon>
        <taxon>Salamandridae</taxon>
        <taxon>Pleurodelinae</taxon>
        <taxon>Pleurodeles</taxon>
    </lineage>
</organism>
<comment type="caution">
    <text evidence="2">The sequence shown here is derived from an EMBL/GenBank/DDBJ whole genome shotgun (WGS) entry which is preliminary data.</text>
</comment>
<gene>
    <name evidence="2" type="ORF">NDU88_005152</name>
</gene>
<dbReference type="AlphaFoldDB" id="A0AAV7WWS8"/>
<protein>
    <recommendedName>
        <fullName evidence="1">Myb/SANT-like DNA-binding domain-containing protein</fullName>
    </recommendedName>
</protein>
<dbReference type="EMBL" id="JANPWB010000001">
    <property type="protein sequence ID" value="KAJ1217558.1"/>
    <property type="molecule type" value="Genomic_DNA"/>
</dbReference>
<keyword evidence="3" id="KW-1185">Reference proteome</keyword>
<evidence type="ECO:0000259" key="1">
    <source>
        <dbReference type="Pfam" id="PF13873"/>
    </source>
</evidence>